<evidence type="ECO:0000256" key="3">
    <source>
        <dbReference type="ARBA" id="ARBA00022737"/>
    </source>
</evidence>
<feature type="domain" description="Disease resistance N-terminal" evidence="6">
    <location>
        <begin position="49"/>
        <end position="130"/>
    </location>
</feature>
<protein>
    <recommendedName>
        <fullName evidence="6">Disease resistance N-terminal domain-containing protein</fullName>
    </recommendedName>
</protein>
<evidence type="ECO:0000259" key="6">
    <source>
        <dbReference type="Pfam" id="PF18052"/>
    </source>
</evidence>
<keyword evidence="4" id="KW-0547">Nucleotide-binding</keyword>
<reference evidence="7 8" key="1">
    <citation type="submission" date="2024-02" db="EMBL/GenBank/DDBJ databases">
        <title>High-quality chromosome-scale genome assembly of Pensacola bahiagrass (Paspalum notatum Flugge var. saurae).</title>
        <authorList>
            <person name="Vega J.M."/>
            <person name="Podio M."/>
            <person name="Orjuela J."/>
            <person name="Siena L.A."/>
            <person name="Pessino S.C."/>
            <person name="Combes M.C."/>
            <person name="Mariac C."/>
            <person name="Albertini E."/>
            <person name="Pupilli F."/>
            <person name="Ortiz J.P.A."/>
            <person name="Leblanc O."/>
        </authorList>
    </citation>
    <scope>NUCLEOTIDE SEQUENCE [LARGE SCALE GENOMIC DNA]</scope>
    <source>
        <strain evidence="7">R1</strain>
        <tissue evidence="7">Leaf</tissue>
    </source>
</reference>
<proteinExistence type="inferred from homology"/>
<name>A0AAQ3TZS8_PASNO</name>
<keyword evidence="2" id="KW-0433">Leucine-rich repeat</keyword>
<evidence type="ECO:0000256" key="1">
    <source>
        <dbReference type="ARBA" id="ARBA00008894"/>
    </source>
</evidence>
<dbReference type="CDD" id="cd14798">
    <property type="entry name" value="RX-CC_like"/>
    <property type="match status" value="1"/>
</dbReference>
<evidence type="ECO:0000256" key="2">
    <source>
        <dbReference type="ARBA" id="ARBA00022614"/>
    </source>
</evidence>
<organism evidence="7 8">
    <name type="scientific">Paspalum notatum var. saurae</name>
    <dbReference type="NCBI Taxonomy" id="547442"/>
    <lineage>
        <taxon>Eukaryota</taxon>
        <taxon>Viridiplantae</taxon>
        <taxon>Streptophyta</taxon>
        <taxon>Embryophyta</taxon>
        <taxon>Tracheophyta</taxon>
        <taxon>Spermatophyta</taxon>
        <taxon>Magnoliopsida</taxon>
        <taxon>Liliopsida</taxon>
        <taxon>Poales</taxon>
        <taxon>Poaceae</taxon>
        <taxon>PACMAD clade</taxon>
        <taxon>Panicoideae</taxon>
        <taxon>Andropogonodae</taxon>
        <taxon>Paspaleae</taxon>
        <taxon>Paspalinae</taxon>
        <taxon>Paspalum</taxon>
    </lineage>
</organism>
<keyword evidence="3" id="KW-0677">Repeat</keyword>
<keyword evidence="5" id="KW-0611">Plant defense</keyword>
<dbReference type="EMBL" id="CP144751">
    <property type="protein sequence ID" value="WVZ83084.1"/>
    <property type="molecule type" value="Genomic_DNA"/>
</dbReference>
<keyword evidence="8" id="KW-1185">Reference proteome</keyword>
<dbReference type="InterPro" id="IPR038005">
    <property type="entry name" value="RX-like_CC"/>
</dbReference>
<evidence type="ECO:0000313" key="7">
    <source>
        <dbReference type="EMBL" id="WVZ83084.1"/>
    </source>
</evidence>
<dbReference type="Pfam" id="PF18052">
    <property type="entry name" value="Rx_N"/>
    <property type="match status" value="1"/>
</dbReference>
<dbReference type="AlphaFoldDB" id="A0AAQ3TZS8"/>
<dbReference type="InterPro" id="IPR041118">
    <property type="entry name" value="Rx_N"/>
</dbReference>
<dbReference type="PANTHER" id="PTHR19338">
    <property type="entry name" value="TRANSLOCASE OF INNER MITOCHONDRIAL MEMBRANE 13 HOMOLOG"/>
    <property type="match status" value="1"/>
</dbReference>
<gene>
    <name evidence="7" type="ORF">U9M48_030264</name>
</gene>
<evidence type="ECO:0000256" key="4">
    <source>
        <dbReference type="ARBA" id="ARBA00022741"/>
    </source>
</evidence>
<evidence type="ECO:0000256" key="5">
    <source>
        <dbReference type="ARBA" id="ARBA00022821"/>
    </source>
</evidence>
<dbReference type="GO" id="GO:0000166">
    <property type="term" value="F:nucleotide binding"/>
    <property type="evidence" value="ECO:0007669"/>
    <property type="project" value="UniProtKB-KW"/>
</dbReference>
<sequence length="164" mass="18829">MFVIDCIVQIPSLLGVTFPSKRHNQLNVKRHELTKRGFGGGCIGSELTVKSLLGKLGGLLAQEYTLIRGVAGDRQYITDELRTMQSFLRDLGNASEQCHQMKDWMKQIRDMTYDVKDCVDDSGHRIRNPRWLHSDMCCYLLVSGSYEVATREAAPRRRRQDRRP</sequence>
<dbReference type="Proteomes" id="UP001341281">
    <property type="component" value="Chromosome 07"/>
</dbReference>
<dbReference type="Gene3D" id="1.20.5.4130">
    <property type="match status" value="1"/>
</dbReference>
<dbReference type="PANTHER" id="PTHR19338:SF47">
    <property type="entry name" value="OS11G0687900 PROTEIN"/>
    <property type="match status" value="1"/>
</dbReference>
<evidence type="ECO:0000313" key="8">
    <source>
        <dbReference type="Proteomes" id="UP001341281"/>
    </source>
</evidence>
<comment type="similarity">
    <text evidence="1">Belongs to the disease resistance NB-LRR family.</text>
</comment>
<dbReference type="GO" id="GO:0006952">
    <property type="term" value="P:defense response"/>
    <property type="evidence" value="ECO:0007669"/>
    <property type="project" value="UniProtKB-KW"/>
</dbReference>
<accession>A0AAQ3TZS8</accession>